<evidence type="ECO:0000313" key="2">
    <source>
        <dbReference type="EMBL" id="MDB2001064.1"/>
    </source>
</evidence>
<sequence length="76" mass="8917">MEKSKGILDELRRIVGCLYISDLHDSGRFEQVKRAVSEIEPDHYSDREWQEAFEYVAGKKIENVTEAQVRSLFEKL</sequence>
<organism evidence="1 3">
    <name type="scientific">Clostridium symbiosum</name>
    <name type="common">Bacteroides symbiosus</name>
    <dbReference type="NCBI Taxonomy" id="1512"/>
    <lineage>
        <taxon>Bacteria</taxon>
        <taxon>Bacillati</taxon>
        <taxon>Bacillota</taxon>
        <taxon>Clostridia</taxon>
        <taxon>Lachnospirales</taxon>
        <taxon>Lachnospiraceae</taxon>
        <taxon>Otoolea</taxon>
    </lineage>
</organism>
<proteinExistence type="predicted"/>
<name>A0AAW5F1F0_CLOSY</name>
<dbReference type="GeneID" id="57971137"/>
<dbReference type="Proteomes" id="UP001203136">
    <property type="component" value="Unassembled WGS sequence"/>
</dbReference>
<protein>
    <submittedName>
        <fullName evidence="1">Uncharacterized protein</fullName>
    </submittedName>
</protein>
<dbReference type="EMBL" id="JAINVB010000001">
    <property type="protein sequence ID" value="MCK0085375.1"/>
    <property type="molecule type" value="Genomic_DNA"/>
</dbReference>
<accession>A0AAW5F1F0</accession>
<reference evidence="2" key="2">
    <citation type="submission" date="2023-01" db="EMBL/GenBank/DDBJ databases">
        <title>Human gut microbiome strain richness.</title>
        <authorList>
            <person name="Chen-Liaw A."/>
        </authorList>
    </citation>
    <scope>NUCLEOTIDE SEQUENCE</scope>
    <source>
        <strain evidence="2">B1_m1001713B170214d0_201011</strain>
    </source>
</reference>
<dbReference type="Proteomes" id="UP001300871">
    <property type="component" value="Unassembled WGS sequence"/>
</dbReference>
<dbReference type="AlphaFoldDB" id="A0AAW5F1F0"/>
<dbReference type="EMBL" id="JAQLGM010000031">
    <property type="protein sequence ID" value="MDB2001064.1"/>
    <property type="molecule type" value="Genomic_DNA"/>
</dbReference>
<gene>
    <name evidence="1" type="ORF">K5I21_05725</name>
    <name evidence="2" type="ORF">PM006_12715</name>
</gene>
<evidence type="ECO:0000313" key="3">
    <source>
        <dbReference type="Proteomes" id="UP001203136"/>
    </source>
</evidence>
<reference evidence="1" key="1">
    <citation type="journal article" date="2022" name="Cell Host Microbe">
        <title>Colonization of the live biotherapeutic product VE303 and modulation of the microbiota and metabolites in healthy volunteers.</title>
        <authorList>
            <person name="Dsouza M."/>
            <person name="Menon R."/>
            <person name="Crossette E."/>
            <person name="Bhattarai S.K."/>
            <person name="Schneider J."/>
            <person name="Kim Y.G."/>
            <person name="Reddy S."/>
            <person name="Caballero S."/>
            <person name="Felix C."/>
            <person name="Cornacchione L."/>
            <person name="Hendrickson J."/>
            <person name="Watson A.R."/>
            <person name="Minot S.S."/>
            <person name="Greenfield N."/>
            <person name="Schopf L."/>
            <person name="Szabady R."/>
            <person name="Patarroyo J."/>
            <person name="Smith W."/>
            <person name="Harrison P."/>
            <person name="Kuijper E.J."/>
            <person name="Kelly C.P."/>
            <person name="Olle B."/>
            <person name="Bobilev D."/>
            <person name="Silber J.L."/>
            <person name="Bucci V."/>
            <person name="Roberts B."/>
            <person name="Faith J."/>
            <person name="Norman J.M."/>
        </authorList>
    </citation>
    <scope>NUCLEOTIDE SEQUENCE</scope>
    <source>
        <strain evidence="1">VE303-04</strain>
    </source>
</reference>
<comment type="caution">
    <text evidence="1">The sequence shown here is derived from an EMBL/GenBank/DDBJ whole genome shotgun (WGS) entry which is preliminary data.</text>
</comment>
<dbReference type="RefSeq" id="WP_003503375.1">
    <property type="nucleotide sequence ID" value="NZ_BAABZD010000001.1"/>
</dbReference>
<evidence type="ECO:0000313" key="1">
    <source>
        <dbReference type="EMBL" id="MCK0085375.1"/>
    </source>
</evidence>